<protein>
    <submittedName>
        <fullName evidence="2">Uncharacterized protein</fullName>
    </submittedName>
</protein>
<gene>
    <name evidence="2" type="ORF">SCHPADRAFT_946324</name>
</gene>
<reference evidence="2 3" key="1">
    <citation type="submission" date="2015-04" db="EMBL/GenBank/DDBJ databases">
        <title>Complete genome sequence of Schizopora paradoxa KUC8140, a cosmopolitan wood degrader in East Asia.</title>
        <authorList>
            <consortium name="DOE Joint Genome Institute"/>
            <person name="Min B."/>
            <person name="Park H."/>
            <person name="Jang Y."/>
            <person name="Kim J.-J."/>
            <person name="Kim K.H."/>
            <person name="Pangilinan J."/>
            <person name="Lipzen A."/>
            <person name="Riley R."/>
            <person name="Grigoriev I.V."/>
            <person name="Spatafora J.W."/>
            <person name="Choi I.-G."/>
        </authorList>
    </citation>
    <scope>NUCLEOTIDE SEQUENCE [LARGE SCALE GENOMIC DNA]</scope>
    <source>
        <strain evidence="2 3">KUC8140</strain>
    </source>
</reference>
<dbReference type="Proteomes" id="UP000053477">
    <property type="component" value="Unassembled WGS sequence"/>
</dbReference>
<accession>A0A0H2R9K2</accession>
<dbReference type="AlphaFoldDB" id="A0A0H2R9K2"/>
<feature type="compositionally biased region" description="Acidic residues" evidence="1">
    <location>
        <begin position="219"/>
        <end position="268"/>
    </location>
</feature>
<keyword evidence="3" id="KW-1185">Reference proteome</keyword>
<feature type="compositionally biased region" description="Basic and acidic residues" evidence="1">
    <location>
        <begin position="193"/>
        <end position="202"/>
    </location>
</feature>
<proteinExistence type="predicted"/>
<dbReference type="InParanoid" id="A0A0H2R9K2"/>
<organism evidence="2 3">
    <name type="scientific">Schizopora paradoxa</name>
    <dbReference type="NCBI Taxonomy" id="27342"/>
    <lineage>
        <taxon>Eukaryota</taxon>
        <taxon>Fungi</taxon>
        <taxon>Dikarya</taxon>
        <taxon>Basidiomycota</taxon>
        <taxon>Agaricomycotina</taxon>
        <taxon>Agaricomycetes</taxon>
        <taxon>Hymenochaetales</taxon>
        <taxon>Schizoporaceae</taxon>
        <taxon>Schizopora</taxon>
    </lineage>
</organism>
<evidence type="ECO:0000256" key="1">
    <source>
        <dbReference type="SAM" id="MobiDB-lite"/>
    </source>
</evidence>
<evidence type="ECO:0000313" key="2">
    <source>
        <dbReference type="EMBL" id="KLO06158.1"/>
    </source>
</evidence>
<name>A0A0H2R9K2_9AGAM</name>
<evidence type="ECO:0000313" key="3">
    <source>
        <dbReference type="Proteomes" id="UP000053477"/>
    </source>
</evidence>
<dbReference type="EMBL" id="KQ086231">
    <property type="protein sequence ID" value="KLO06158.1"/>
    <property type="molecule type" value="Genomic_DNA"/>
</dbReference>
<feature type="compositionally biased region" description="Acidic residues" evidence="1">
    <location>
        <begin position="348"/>
        <end position="357"/>
    </location>
</feature>
<feature type="region of interest" description="Disordered" evidence="1">
    <location>
        <begin position="193"/>
        <end position="296"/>
    </location>
</feature>
<feature type="region of interest" description="Disordered" evidence="1">
    <location>
        <begin position="330"/>
        <end position="357"/>
    </location>
</feature>
<feature type="compositionally biased region" description="Basic and acidic residues" evidence="1">
    <location>
        <begin position="269"/>
        <end position="282"/>
    </location>
</feature>
<feature type="compositionally biased region" description="Basic and acidic residues" evidence="1">
    <location>
        <begin position="336"/>
        <end position="347"/>
    </location>
</feature>
<sequence length="357" mass="39020">MASPKNPLGLLQNRPRLSDAWRPVDNSESLSGAFAIDVKSSSTSLTTFKLNQAAGDLKERNLHIGERGALGTLLQDVIVIYTVGKTESGPSDSYVVANSPTLDKFNKLSSLQQRRVVADRPLRIRLSKSKASGDAELDIACFADSIRTMLEFRDDESVCCSRKWKLPGCILWIDIVPKDPFLVAMTNNSVAGRDVHKEKESESESEDDTESADGKSESEVDEFLETDDDAVEDSDEYELTENDEESGESTEGGEEYTEGIEESEGEGEEVARFKLEEGHLEDGPDADAGSPSRPTISTIMKARRLSIGAKKMPYVGSASVASVDSNYLGEGYLPLYRDDSSVDAFDRDDTDDGNESN</sequence>